<comment type="caution">
    <text evidence="13">The sequence shown here is derived from an EMBL/GenBank/DDBJ whole genome shotgun (WGS) entry which is preliminary data.</text>
</comment>
<dbReference type="Gene3D" id="1.10.287.610">
    <property type="entry name" value="Helix hairpin bin"/>
    <property type="match status" value="1"/>
</dbReference>
<dbReference type="NCBIfam" id="NF005932">
    <property type="entry name" value="PRK07956.1"/>
    <property type="match status" value="1"/>
</dbReference>
<dbReference type="Gene3D" id="3.30.470.30">
    <property type="entry name" value="DNA ligase/mRNA capping enzyme"/>
    <property type="match status" value="1"/>
</dbReference>
<name>A0ABT3EJG9_9FLAO</name>
<evidence type="ECO:0000256" key="11">
    <source>
        <dbReference type="HAMAP-Rule" id="MF_01588"/>
    </source>
</evidence>
<feature type="binding site" evidence="11">
    <location>
        <position position="419"/>
    </location>
    <ligand>
        <name>Zn(2+)</name>
        <dbReference type="ChEBI" id="CHEBI:29105"/>
    </ligand>
</feature>
<dbReference type="HAMAP" id="MF_01588">
    <property type="entry name" value="DNA_ligase_A"/>
    <property type="match status" value="1"/>
</dbReference>
<feature type="domain" description="BRCT" evidence="12">
    <location>
        <begin position="584"/>
        <end position="663"/>
    </location>
</feature>
<dbReference type="Gene3D" id="6.20.10.30">
    <property type="match status" value="1"/>
</dbReference>
<dbReference type="Pfam" id="PF03119">
    <property type="entry name" value="DNA_ligase_ZBD"/>
    <property type="match status" value="1"/>
</dbReference>
<feature type="binding site" evidence="11">
    <location>
        <position position="170"/>
    </location>
    <ligand>
        <name>NAD(+)</name>
        <dbReference type="ChEBI" id="CHEBI:57540"/>
    </ligand>
</feature>
<evidence type="ECO:0000256" key="7">
    <source>
        <dbReference type="ARBA" id="ARBA00022842"/>
    </source>
</evidence>
<dbReference type="InterPro" id="IPR004149">
    <property type="entry name" value="Znf_DNAligase_C4"/>
</dbReference>
<comment type="function">
    <text evidence="1 11">DNA ligase that catalyzes the formation of phosphodiester linkages between 5'-phosphoryl and 3'-hydroxyl groups in double-stranded DNA using NAD as a coenzyme and as the energy source for the reaction. It is essential for DNA replication and repair of damaged DNA.</text>
</comment>
<dbReference type="PANTHER" id="PTHR23389">
    <property type="entry name" value="CHROMOSOME TRANSMISSION FIDELITY FACTOR 18"/>
    <property type="match status" value="1"/>
</dbReference>
<dbReference type="InterPro" id="IPR041663">
    <property type="entry name" value="DisA/LigA_HHH"/>
</dbReference>
<feature type="binding site" evidence="11">
    <location>
        <position position="134"/>
    </location>
    <ligand>
        <name>NAD(+)</name>
        <dbReference type="ChEBI" id="CHEBI:57540"/>
    </ligand>
</feature>
<keyword evidence="7 11" id="KW-0460">Magnesium</keyword>
<dbReference type="Pfam" id="PF03120">
    <property type="entry name" value="OB_DNA_ligase"/>
    <property type="match status" value="1"/>
</dbReference>
<dbReference type="PANTHER" id="PTHR23389:SF9">
    <property type="entry name" value="DNA LIGASE"/>
    <property type="match status" value="1"/>
</dbReference>
<feature type="binding site" evidence="11">
    <location>
        <position position="111"/>
    </location>
    <ligand>
        <name>NAD(+)</name>
        <dbReference type="ChEBI" id="CHEBI:57540"/>
    </ligand>
</feature>
<feature type="binding site" evidence="11">
    <location>
        <begin position="80"/>
        <end position="81"/>
    </location>
    <ligand>
        <name>NAD(+)</name>
        <dbReference type="ChEBI" id="CHEBI:57540"/>
    </ligand>
</feature>
<accession>A0ABT3EJG9</accession>
<evidence type="ECO:0000256" key="1">
    <source>
        <dbReference type="ARBA" id="ARBA00004067"/>
    </source>
</evidence>
<keyword evidence="8 11" id="KW-0520">NAD</keyword>
<dbReference type="InterPro" id="IPR010994">
    <property type="entry name" value="RuvA_2-like"/>
</dbReference>
<evidence type="ECO:0000259" key="12">
    <source>
        <dbReference type="PROSITE" id="PS50172"/>
    </source>
</evidence>
<evidence type="ECO:0000313" key="14">
    <source>
        <dbReference type="Proteomes" id="UP001165677"/>
    </source>
</evidence>
<feature type="binding site" evidence="11">
    <location>
        <position position="309"/>
    </location>
    <ligand>
        <name>NAD(+)</name>
        <dbReference type="ChEBI" id="CHEBI:57540"/>
    </ligand>
</feature>
<evidence type="ECO:0000256" key="3">
    <source>
        <dbReference type="ARBA" id="ARBA00022705"/>
    </source>
</evidence>
<dbReference type="PROSITE" id="PS50172">
    <property type="entry name" value="BRCT"/>
    <property type="match status" value="1"/>
</dbReference>
<dbReference type="EC" id="6.5.1.2" evidence="11"/>
<dbReference type="Proteomes" id="UP001165677">
    <property type="component" value="Unassembled WGS sequence"/>
</dbReference>
<feature type="binding site" evidence="11">
    <location>
        <begin position="31"/>
        <end position="35"/>
    </location>
    <ligand>
        <name>NAD(+)</name>
        <dbReference type="ChEBI" id="CHEBI:57540"/>
    </ligand>
</feature>
<dbReference type="Gene3D" id="2.40.50.140">
    <property type="entry name" value="Nucleic acid-binding proteins"/>
    <property type="match status" value="1"/>
</dbReference>
<evidence type="ECO:0000313" key="13">
    <source>
        <dbReference type="EMBL" id="MCW1148274.1"/>
    </source>
</evidence>
<dbReference type="PROSITE" id="PS01056">
    <property type="entry name" value="DNA_LIGASE_N2"/>
    <property type="match status" value="1"/>
</dbReference>
<dbReference type="Pfam" id="PF00533">
    <property type="entry name" value="BRCT"/>
    <property type="match status" value="1"/>
</dbReference>
<dbReference type="InterPro" id="IPR004150">
    <property type="entry name" value="NAD_DNA_ligase_OB"/>
</dbReference>
<keyword evidence="14" id="KW-1185">Reference proteome</keyword>
<dbReference type="InterPro" id="IPR033136">
    <property type="entry name" value="DNA_ligase_CS"/>
</dbReference>
<gene>
    <name evidence="11 13" type="primary">ligA</name>
    <name evidence="13" type="ORF">OJ995_08585</name>
</gene>
<feature type="binding site" evidence="11">
    <location>
        <position position="404"/>
    </location>
    <ligand>
        <name>Zn(2+)</name>
        <dbReference type="ChEBI" id="CHEBI:29105"/>
    </ligand>
</feature>
<dbReference type="GO" id="GO:0003911">
    <property type="term" value="F:DNA ligase (NAD+) activity"/>
    <property type="evidence" value="ECO:0007669"/>
    <property type="project" value="UniProtKB-EC"/>
</dbReference>
<dbReference type="CDD" id="cd17748">
    <property type="entry name" value="BRCT_DNA_ligase_like"/>
    <property type="match status" value="1"/>
</dbReference>
<feature type="binding site" evidence="11">
    <location>
        <position position="401"/>
    </location>
    <ligand>
        <name>Zn(2+)</name>
        <dbReference type="ChEBI" id="CHEBI:29105"/>
    </ligand>
</feature>
<dbReference type="SUPFAM" id="SSF50249">
    <property type="entry name" value="Nucleic acid-binding proteins"/>
    <property type="match status" value="1"/>
</dbReference>
<dbReference type="SUPFAM" id="SSF47781">
    <property type="entry name" value="RuvA domain 2-like"/>
    <property type="match status" value="1"/>
</dbReference>
<dbReference type="CDD" id="cd00114">
    <property type="entry name" value="LIGANc"/>
    <property type="match status" value="1"/>
</dbReference>
<evidence type="ECO:0000256" key="2">
    <source>
        <dbReference type="ARBA" id="ARBA00022598"/>
    </source>
</evidence>
<dbReference type="Pfam" id="PF12826">
    <property type="entry name" value="HHH_2"/>
    <property type="match status" value="1"/>
</dbReference>
<keyword evidence="2 11" id="KW-0436">Ligase</keyword>
<dbReference type="Gene3D" id="3.40.50.10190">
    <property type="entry name" value="BRCT domain"/>
    <property type="match status" value="1"/>
</dbReference>
<keyword evidence="4 11" id="KW-0479">Metal-binding</keyword>
<dbReference type="Gene3D" id="1.10.150.20">
    <property type="entry name" value="5' to 3' exonuclease, C-terminal subdomain"/>
    <property type="match status" value="2"/>
</dbReference>
<dbReference type="SUPFAM" id="SSF56091">
    <property type="entry name" value="DNA ligase/mRNA capping enzyme, catalytic domain"/>
    <property type="match status" value="1"/>
</dbReference>
<dbReference type="Pfam" id="PF22745">
    <property type="entry name" value="Nlig-Ia"/>
    <property type="match status" value="1"/>
</dbReference>
<dbReference type="RefSeq" id="WP_264369040.1">
    <property type="nucleotide sequence ID" value="NZ_JAPCIO010000005.1"/>
</dbReference>
<dbReference type="EMBL" id="JAPCIO010000005">
    <property type="protein sequence ID" value="MCW1148274.1"/>
    <property type="molecule type" value="Genomic_DNA"/>
</dbReference>
<comment type="cofactor">
    <cofactor evidence="11">
        <name>Mg(2+)</name>
        <dbReference type="ChEBI" id="CHEBI:18420"/>
    </cofactor>
    <cofactor evidence="11">
        <name>Mn(2+)</name>
        <dbReference type="ChEBI" id="CHEBI:29035"/>
    </cofactor>
</comment>
<comment type="similarity">
    <text evidence="11">Belongs to the NAD-dependent DNA ligase family. LigA subfamily.</text>
</comment>
<protein>
    <recommendedName>
        <fullName evidence="11">DNA ligase</fullName>
        <ecNumber evidence="11">6.5.1.2</ecNumber>
    </recommendedName>
    <alternativeName>
        <fullName evidence="11">Polydeoxyribonucleotide synthase [NAD(+)]</fullName>
    </alternativeName>
</protein>
<sequence length="663" mass="74987">MNVLDTIKNLRDELNQHNYNYYVLDKPTISDFEFDQKLKQLQDLEAQHPEFFDENSPTQRVGGMVTKNFETIKHEYRMYSLDNSYSIEDLQDWETRIQKVLGDVPLEYTCELKYDGASISISYENGRLVRAVTRGDGFQGDDVTNNIKTIKAVPIHLKGDFPEKFDIRGEIILPFAGFEKMNQELIEIGETPYSNPRNTASGSLKLQDSAEVAKRPLDCLLYFVIGNNLPFKTQFEGLQKARDWGFKVPTQSKLAKNLSEVFEYINYWDKHRHDLPYETDGVVIKVNNLQHQDELGYTAKSPRWAMAYKFKAEQVTTKLNSISYQVGRTGAITPVANLEPVQLAGTIVKRASLHNADQIEKLDIRIGDEVFVEKGGEIIPKIIAVAQRGNQAEPTKYITHCPECQTELVRSEGEANHFCPNFYGCPPQIIGRIQHFITRKAMDIDGLGGETVALLFNAGLVTNYADLYELKKEQIIPLERMAEKSAENLINGIEKSKTIPFERVLYALGIRYVGETVAKKLAKHYKSIDAIAQASIMDLILVDEIGDKIAQSVVQFFENQENIRIIDRLKSYGVQLESGEEDVLLSEKLKGKTFVVSGVFEIYSRDELKKAIEDNGGKVGSSISSKTDYVIAGDNMGPSKLEKANQLKIAIITELDFKQMIND</sequence>
<keyword evidence="5 11" id="KW-0227">DNA damage</keyword>
<evidence type="ECO:0000256" key="10">
    <source>
        <dbReference type="ARBA" id="ARBA00034005"/>
    </source>
</evidence>
<keyword evidence="9 11" id="KW-0234">DNA repair</keyword>
<dbReference type="InterPro" id="IPR013840">
    <property type="entry name" value="DNAligase_N"/>
</dbReference>
<dbReference type="InterPro" id="IPR036420">
    <property type="entry name" value="BRCT_dom_sf"/>
</dbReference>
<evidence type="ECO:0000256" key="6">
    <source>
        <dbReference type="ARBA" id="ARBA00022833"/>
    </source>
</evidence>
<dbReference type="InterPro" id="IPR001679">
    <property type="entry name" value="DNA_ligase"/>
</dbReference>
<dbReference type="InterPro" id="IPR013839">
    <property type="entry name" value="DNAligase_adenylation"/>
</dbReference>
<dbReference type="InterPro" id="IPR001357">
    <property type="entry name" value="BRCT_dom"/>
</dbReference>
<comment type="catalytic activity">
    <reaction evidence="10 11">
        <text>NAD(+) + (deoxyribonucleotide)n-3'-hydroxyl + 5'-phospho-(deoxyribonucleotide)m = (deoxyribonucleotide)n+m + AMP + beta-nicotinamide D-nucleotide.</text>
        <dbReference type="EC" id="6.5.1.2"/>
    </reaction>
</comment>
<keyword evidence="11" id="KW-0464">Manganese</keyword>
<keyword evidence="3 11" id="KW-0235">DNA replication</keyword>
<keyword evidence="6 11" id="KW-0862">Zinc</keyword>
<evidence type="ECO:0000256" key="9">
    <source>
        <dbReference type="ARBA" id="ARBA00023204"/>
    </source>
</evidence>
<dbReference type="InterPro" id="IPR012340">
    <property type="entry name" value="NA-bd_OB-fold"/>
</dbReference>
<dbReference type="SMART" id="SM00532">
    <property type="entry name" value="LIGANc"/>
    <property type="match status" value="1"/>
</dbReference>
<feature type="binding site" evidence="11">
    <location>
        <position position="285"/>
    </location>
    <ligand>
        <name>NAD(+)</name>
        <dbReference type="ChEBI" id="CHEBI:57540"/>
    </ligand>
</feature>
<evidence type="ECO:0000256" key="8">
    <source>
        <dbReference type="ARBA" id="ARBA00023027"/>
    </source>
</evidence>
<feature type="active site" description="N6-AMP-lysine intermediate" evidence="11">
    <location>
        <position position="113"/>
    </location>
</feature>
<reference evidence="13" key="1">
    <citation type="submission" date="2022-10" db="EMBL/GenBank/DDBJ databases">
        <title>Flavobacterium sp. nov., a bacterium isolated from lake sediment.</title>
        <authorList>
            <person name="Qu J.-H."/>
        </authorList>
    </citation>
    <scope>NUCLEOTIDE SEQUENCE</scope>
    <source>
        <strain evidence="13">TH16-21</strain>
    </source>
</reference>
<proteinExistence type="inferred from homology"/>
<dbReference type="SUPFAM" id="SSF52113">
    <property type="entry name" value="BRCT domain"/>
    <property type="match status" value="1"/>
</dbReference>
<evidence type="ECO:0000256" key="4">
    <source>
        <dbReference type="ARBA" id="ARBA00022723"/>
    </source>
</evidence>
<dbReference type="SMART" id="SM00292">
    <property type="entry name" value="BRCT"/>
    <property type="match status" value="1"/>
</dbReference>
<feature type="binding site" evidence="11">
    <location>
        <position position="425"/>
    </location>
    <ligand>
        <name>Zn(2+)</name>
        <dbReference type="ChEBI" id="CHEBI:29105"/>
    </ligand>
</feature>
<dbReference type="PIRSF" id="PIRSF001604">
    <property type="entry name" value="LigA"/>
    <property type="match status" value="1"/>
</dbReference>
<evidence type="ECO:0000256" key="5">
    <source>
        <dbReference type="ARBA" id="ARBA00022763"/>
    </source>
</evidence>
<dbReference type="Pfam" id="PF01653">
    <property type="entry name" value="DNA_ligase_aden"/>
    <property type="match status" value="1"/>
</dbReference>
<organism evidence="13 14">
    <name type="scientific">Flavobacterium lacisediminis</name>
    <dbReference type="NCBI Taxonomy" id="2989705"/>
    <lineage>
        <taxon>Bacteria</taxon>
        <taxon>Pseudomonadati</taxon>
        <taxon>Bacteroidota</taxon>
        <taxon>Flavobacteriia</taxon>
        <taxon>Flavobacteriales</taxon>
        <taxon>Flavobacteriaceae</taxon>
        <taxon>Flavobacterium</taxon>
    </lineage>
</organism>
<dbReference type="NCBIfam" id="TIGR00575">
    <property type="entry name" value="dnlj"/>
    <property type="match status" value="1"/>
</dbReference>